<comment type="caution">
    <text evidence="2">The sequence shown here is derived from an EMBL/GenBank/DDBJ whole genome shotgun (WGS) entry which is preliminary data.</text>
</comment>
<dbReference type="PRINTS" id="PR00111">
    <property type="entry name" value="ABHYDROLASE"/>
</dbReference>
<dbReference type="SUPFAM" id="SSF55073">
    <property type="entry name" value="Nucleotide cyclase"/>
    <property type="match status" value="1"/>
</dbReference>
<dbReference type="Proteomes" id="UP001429564">
    <property type="component" value="Unassembled WGS sequence"/>
</dbReference>
<accession>A0ABX0W5I4</accession>
<evidence type="ECO:0000259" key="1">
    <source>
        <dbReference type="PROSITE" id="PS50125"/>
    </source>
</evidence>
<dbReference type="PROSITE" id="PS50125">
    <property type="entry name" value="GUANYLATE_CYCLASE_2"/>
    <property type="match status" value="1"/>
</dbReference>
<dbReference type="SMART" id="SM00044">
    <property type="entry name" value="CYCc"/>
    <property type="match status" value="1"/>
</dbReference>
<dbReference type="Pfam" id="PF00561">
    <property type="entry name" value="Abhydrolase_1"/>
    <property type="match status" value="1"/>
</dbReference>
<dbReference type="RefSeq" id="WP_167681316.1">
    <property type="nucleotide sequence ID" value="NZ_QHLQ01000001.1"/>
</dbReference>
<dbReference type="CDD" id="cd07302">
    <property type="entry name" value="CHD"/>
    <property type="match status" value="1"/>
</dbReference>
<feature type="domain" description="Guanylate cyclase" evidence="1">
    <location>
        <begin position="7"/>
        <end position="122"/>
    </location>
</feature>
<name>A0ABX0W5I4_9RHOB</name>
<dbReference type="Gene3D" id="3.30.70.1230">
    <property type="entry name" value="Nucleotide cyclase"/>
    <property type="match status" value="1"/>
</dbReference>
<dbReference type="PANTHER" id="PTHR43081:SF19">
    <property type="entry name" value="PH-SENSITIVE ADENYLATE CYCLASE RV1264"/>
    <property type="match status" value="1"/>
</dbReference>
<dbReference type="InterPro" id="IPR050697">
    <property type="entry name" value="Adenylyl/Guanylyl_Cyclase_3/4"/>
</dbReference>
<dbReference type="InterPro" id="IPR001054">
    <property type="entry name" value="A/G_cyclase"/>
</dbReference>
<sequence>MERRLAAVLVADMVGYSRLMEHDEGGVLERQKTHRLQLIDPAISRHRGRIVKTTGDGMLAEFSSAQDAVRCAIGIQSEMTHRETEMKEQQRIKYRVGINLGDVVFDEDDIFGDGVNVAARLEGLAEPGGVCISDIVHQAVNDQNQRFFRDMGGQRVKNISRTIRVWQWTPDAPDERTKPELALQQHVQYCCSEDGTKIAWADVGEGPPVFKAPNYLNHIEYEWGNPIWGPFLAEFARANRLVRFDQRGNGLSDWDVDTISFDAMTQDMEAVVAASGLDRFALFGVSQGAGFSIRYAAKHPNRVSCLVLLGGFGRGEAKRNNPEHDAFWKTARVMFREGWGSTNPVYRQFFASGFAPDATKDIRDSFDELQRISSSPQNAMRIKEMNGQMDILEIAEQIDIPTLILHIEGDQVVPIEEGILLARAIPGARFIKLSGNNHVALEGEPCFNLFFEEVHAFIAEHANVPVF</sequence>
<dbReference type="SUPFAM" id="SSF53474">
    <property type="entry name" value="alpha/beta-Hydrolases"/>
    <property type="match status" value="1"/>
</dbReference>
<organism evidence="2 3">
    <name type="scientific">Parasedimentitalea denitrificans</name>
    <dbReference type="NCBI Taxonomy" id="2211118"/>
    <lineage>
        <taxon>Bacteria</taxon>
        <taxon>Pseudomonadati</taxon>
        <taxon>Pseudomonadota</taxon>
        <taxon>Alphaproteobacteria</taxon>
        <taxon>Rhodobacterales</taxon>
        <taxon>Paracoccaceae</taxon>
        <taxon>Parasedimentitalea</taxon>
    </lineage>
</organism>
<evidence type="ECO:0000313" key="2">
    <source>
        <dbReference type="EMBL" id="NIZ59535.1"/>
    </source>
</evidence>
<dbReference type="InterPro" id="IPR000073">
    <property type="entry name" value="AB_hydrolase_1"/>
</dbReference>
<reference evidence="2 3" key="1">
    <citation type="submission" date="2018-05" db="EMBL/GenBank/DDBJ databases">
        <authorList>
            <person name="Zhang Y.-J."/>
        </authorList>
    </citation>
    <scope>NUCLEOTIDE SEQUENCE [LARGE SCALE GENOMIC DNA]</scope>
    <source>
        <strain evidence="2 3">CY04</strain>
    </source>
</reference>
<gene>
    <name evidence="2" type="ORF">DL239_00935</name>
</gene>
<dbReference type="EMBL" id="QHLQ01000001">
    <property type="protein sequence ID" value="NIZ59535.1"/>
    <property type="molecule type" value="Genomic_DNA"/>
</dbReference>
<dbReference type="Gene3D" id="3.40.50.1820">
    <property type="entry name" value="alpha/beta hydrolase"/>
    <property type="match status" value="1"/>
</dbReference>
<dbReference type="Pfam" id="PF00211">
    <property type="entry name" value="Guanylate_cyc"/>
    <property type="match status" value="1"/>
</dbReference>
<dbReference type="InterPro" id="IPR029787">
    <property type="entry name" value="Nucleotide_cyclase"/>
</dbReference>
<keyword evidence="3" id="KW-1185">Reference proteome</keyword>
<proteinExistence type="predicted"/>
<evidence type="ECO:0000313" key="3">
    <source>
        <dbReference type="Proteomes" id="UP001429564"/>
    </source>
</evidence>
<dbReference type="PANTHER" id="PTHR43081">
    <property type="entry name" value="ADENYLATE CYCLASE, TERMINAL-DIFFERENTIATION SPECIFIC-RELATED"/>
    <property type="match status" value="1"/>
</dbReference>
<protein>
    <submittedName>
        <fullName evidence="2">Adenylate/guanylate cyclase domain-containing protein</fullName>
    </submittedName>
</protein>
<dbReference type="InterPro" id="IPR029058">
    <property type="entry name" value="AB_hydrolase_fold"/>
</dbReference>